<dbReference type="PANTHER" id="PTHR46844">
    <property type="entry name" value="SLR5058 PROTEIN"/>
    <property type="match status" value="1"/>
</dbReference>
<feature type="region of interest" description="Disordered" evidence="3">
    <location>
        <begin position="302"/>
        <end position="327"/>
    </location>
</feature>
<dbReference type="EMBL" id="JBJQND010000008">
    <property type="protein sequence ID" value="KAL3869648.1"/>
    <property type="molecule type" value="Genomic_DNA"/>
</dbReference>
<dbReference type="PANTHER" id="PTHR46844:SF1">
    <property type="entry name" value="SLR5058 PROTEIN"/>
    <property type="match status" value="1"/>
</dbReference>
<sequence>MDKYHHYQSVINRELPIKTLSLTETSFASRRKMRKVSSVEYHAVHVLLAYLSVSVLISLTFGSLDSVSESMCEYEDANLIWRNAPTYSLSDVKAMAWYKGKGSLIATWLEGKEFMEYHPYIGRLMQIGETGIKIRTANRSDSGIYWLSLTLASVDRKLEAATYLEVKVAPSKLCKPKITQEGPLIKADLPPEDCGIPHLRTKWKRNNMIITQEASICFCFNSSSFLDTRTDLEPGEYVACAEGESATCYKGNISDLCSTHTIPTSHHVLLVIGIPLLIVVVMTAIIIPVLVLCIRRIRGRKPTGGHVERSAEKENITDKEQKKSNNYEMSTIADAPVEILKAEQPKTKRRVMLSDIKKYLKGLYEGLVTVPLSPVGEGDNYANISDVYVNIALNKVEISDLNDEESNVSYGTRRDNEPLIYNKEVPRNNKNQFSPILIFGDCGSGKSTWCKHLVQSWLLGADIKDNNIGLILPKLKKIKILLYLPLQFSDRGISFKDLLKKHIFKEIQSYLDFVMNYVKTNSQEVLLVMDGLDIIQENIKSILDILRNKRMSLSTVILTSRPASLKLLQDSCHVKIEQLMLYRVCKMTPEESMSYASNVLDYINRLHSKNFKFVNFWRFTKQLHVNDLLNVPYICLVLLHVWMKNETRFIEITDILFDIVRFYLHRATSDQQRKKCIEDASDIRSTNVHNDMTIFSKWNVQNEHIYILHSLSRIAAQIIFSQVEREPIQLNVPQIFSISDEDDSDLQCICETGLLTEPLSLSADTKISDMSFPDRLILEFFVSMFIALRKGKDCDFVLSRMTASVENSMILHILYQLSDTLTNKIIHKAIKKFRKENTTTMGEEKHNDLNEKCRFFITSNKTSPVIWLKSLMCNDALNASKLLFLSTTLQCIDTITTLELTNNENNVNLVFQLPFLPVLKILTLDINNCTLLLCKEWGNNLPCELKQVVIKSVNINCVTLSVLNSTLSFCAGLEKMELCPSVVWMDDDINVRKRTDVDSYSWNKLSKHIENYTKLKILELQNLILPGEVETLLSRLNRYQNLEILTLTNVSSTSQERPSLSPSCYTDKDDDVRPYTKVNLTELSLEKLKLKQSPFDVLFNPATNGKPIENNINKLSITALELPETLWATLGSQIGNLSITEFNLSNVNPGDYLQNLLDGISESKTLDHLSLSKIGTGKMIPSFTFLHKMRTLSQLKLRYVKLDGSSARSLFKEICECKQLQNLSLCNIDVEELPETLTSVQTLTKLSELTVYKVKITEGSQSLTDILNAFSKCESLQTIYVSKDFSVCLPSISSSTIKVIYLDII</sequence>
<dbReference type="Gene3D" id="3.80.10.10">
    <property type="entry name" value="Ribonuclease Inhibitor"/>
    <property type="match status" value="1"/>
</dbReference>
<accession>A0ABD3WA02</accession>
<evidence type="ECO:0000256" key="2">
    <source>
        <dbReference type="ARBA" id="ARBA00022840"/>
    </source>
</evidence>
<evidence type="ECO:0000256" key="3">
    <source>
        <dbReference type="SAM" id="MobiDB-lite"/>
    </source>
</evidence>
<keyword evidence="4" id="KW-0472">Membrane</keyword>
<dbReference type="SUPFAM" id="SSF52047">
    <property type="entry name" value="RNI-like"/>
    <property type="match status" value="1"/>
</dbReference>
<keyword evidence="4" id="KW-0812">Transmembrane</keyword>
<feature type="transmembrane region" description="Helical" evidence="4">
    <location>
        <begin position="39"/>
        <end position="61"/>
    </location>
</feature>
<reference evidence="6 7" key="1">
    <citation type="submission" date="2024-11" db="EMBL/GenBank/DDBJ databases">
        <title>Chromosome-level genome assembly of the freshwater bivalve Anodonta woodiana.</title>
        <authorList>
            <person name="Chen X."/>
        </authorList>
    </citation>
    <scope>NUCLEOTIDE SEQUENCE [LARGE SCALE GENOMIC DNA]</scope>
    <source>
        <strain evidence="6">MN2024</strain>
        <tissue evidence="6">Gills</tissue>
    </source>
</reference>
<dbReference type="GO" id="GO:0005524">
    <property type="term" value="F:ATP binding"/>
    <property type="evidence" value="ECO:0007669"/>
    <property type="project" value="UniProtKB-KW"/>
</dbReference>
<name>A0ABD3WA02_SINWO</name>
<evidence type="ECO:0000313" key="7">
    <source>
        <dbReference type="Proteomes" id="UP001634394"/>
    </source>
</evidence>
<protein>
    <recommendedName>
        <fullName evidence="5">NACHT domain-containing protein</fullName>
    </recommendedName>
</protein>
<feature type="domain" description="NACHT" evidence="5">
    <location>
        <begin position="434"/>
        <end position="562"/>
    </location>
</feature>
<organism evidence="6 7">
    <name type="scientific">Sinanodonta woodiana</name>
    <name type="common">Chinese pond mussel</name>
    <name type="synonym">Anodonta woodiana</name>
    <dbReference type="NCBI Taxonomy" id="1069815"/>
    <lineage>
        <taxon>Eukaryota</taxon>
        <taxon>Metazoa</taxon>
        <taxon>Spiralia</taxon>
        <taxon>Lophotrochozoa</taxon>
        <taxon>Mollusca</taxon>
        <taxon>Bivalvia</taxon>
        <taxon>Autobranchia</taxon>
        <taxon>Heteroconchia</taxon>
        <taxon>Palaeoheterodonta</taxon>
        <taxon>Unionida</taxon>
        <taxon>Unionoidea</taxon>
        <taxon>Unionidae</taxon>
        <taxon>Unioninae</taxon>
        <taxon>Sinanodonta</taxon>
    </lineage>
</organism>
<feature type="compositionally biased region" description="Basic and acidic residues" evidence="3">
    <location>
        <begin position="306"/>
        <end position="325"/>
    </location>
</feature>
<evidence type="ECO:0000256" key="1">
    <source>
        <dbReference type="ARBA" id="ARBA00022741"/>
    </source>
</evidence>
<keyword evidence="7" id="KW-1185">Reference proteome</keyword>
<feature type="transmembrane region" description="Helical" evidence="4">
    <location>
        <begin position="268"/>
        <end position="294"/>
    </location>
</feature>
<dbReference type="Proteomes" id="UP001634394">
    <property type="component" value="Unassembled WGS sequence"/>
</dbReference>
<dbReference type="SUPFAM" id="SSF52540">
    <property type="entry name" value="P-loop containing nucleoside triphosphate hydrolases"/>
    <property type="match status" value="1"/>
</dbReference>
<dbReference type="Pfam" id="PF05729">
    <property type="entry name" value="NACHT"/>
    <property type="match status" value="1"/>
</dbReference>
<dbReference type="InterPro" id="IPR027417">
    <property type="entry name" value="P-loop_NTPase"/>
</dbReference>
<evidence type="ECO:0000313" key="6">
    <source>
        <dbReference type="EMBL" id="KAL3869648.1"/>
    </source>
</evidence>
<keyword evidence="1" id="KW-0547">Nucleotide-binding</keyword>
<gene>
    <name evidence="6" type="ORF">ACJMK2_042313</name>
</gene>
<comment type="caution">
    <text evidence="6">The sequence shown here is derived from an EMBL/GenBank/DDBJ whole genome shotgun (WGS) entry which is preliminary data.</text>
</comment>
<evidence type="ECO:0000256" key="4">
    <source>
        <dbReference type="SAM" id="Phobius"/>
    </source>
</evidence>
<dbReference type="InterPro" id="IPR007111">
    <property type="entry name" value="NACHT_NTPase"/>
</dbReference>
<evidence type="ECO:0000259" key="5">
    <source>
        <dbReference type="PROSITE" id="PS50837"/>
    </source>
</evidence>
<dbReference type="Gene3D" id="3.40.50.300">
    <property type="entry name" value="P-loop containing nucleotide triphosphate hydrolases"/>
    <property type="match status" value="1"/>
</dbReference>
<keyword evidence="4" id="KW-1133">Transmembrane helix</keyword>
<keyword evidence="2" id="KW-0067">ATP-binding</keyword>
<proteinExistence type="predicted"/>
<dbReference type="InterPro" id="IPR032675">
    <property type="entry name" value="LRR_dom_sf"/>
</dbReference>
<dbReference type="PROSITE" id="PS50837">
    <property type="entry name" value="NACHT"/>
    <property type="match status" value="1"/>
</dbReference>